<name>A0A848H4Q0_9BURK</name>
<dbReference type="SUPFAM" id="SSF51069">
    <property type="entry name" value="Carbonic anhydrase"/>
    <property type="match status" value="1"/>
</dbReference>
<proteinExistence type="inferred from homology"/>
<dbReference type="Gene3D" id="3.10.200.10">
    <property type="entry name" value="Alpha carbonic anhydrase"/>
    <property type="match status" value="1"/>
</dbReference>
<keyword evidence="4" id="KW-0862">Zinc</keyword>
<comment type="catalytic activity">
    <reaction evidence="6">
        <text>hydrogencarbonate + H(+) = CO2 + H2O</text>
        <dbReference type="Rhea" id="RHEA:10748"/>
        <dbReference type="ChEBI" id="CHEBI:15377"/>
        <dbReference type="ChEBI" id="CHEBI:15378"/>
        <dbReference type="ChEBI" id="CHEBI:16526"/>
        <dbReference type="ChEBI" id="CHEBI:17544"/>
        <dbReference type="EC" id="4.2.1.1"/>
    </reaction>
</comment>
<dbReference type="PROSITE" id="PS51144">
    <property type="entry name" value="ALPHA_CA_2"/>
    <property type="match status" value="1"/>
</dbReference>
<dbReference type="Pfam" id="PF00194">
    <property type="entry name" value="Carb_anhydrase"/>
    <property type="match status" value="1"/>
</dbReference>
<dbReference type="InterPro" id="IPR001148">
    <property type="entry name" value="CA_dom"/>
</dbReference>
<dbReference type="CDD" id="cd03124">
    <property type="entry name" value="alpha_CA_prokaryotic_like"/>
    <property type="match status" value="1"/>
</dbReference>
<dbReference type="PANTHER" id="PTHR18952:SF265">
    <property type="entry name" value="CARBONIC ANHYDRASE"/>
    <property type="match status" value="1"/>
</dbReference>
<dbReference type="InterPro" id="IPR041891">
    <property type="entry name" value="Alpha_CA_prokaryot-like"/>
</dbReference>
<evidence type="ECO:0000313" key="9">
    <source>
        <dbReference type="EMBL" id="NML44762.1"/>
    </source>
</evidence>
<organism evidence="9 10">
    <name type="scientific">Ramlibacter agri</name>
    <dbReference type="NCBI Taxonomy" id="2728837"/>
    <lineage>
        <taxon>Bacteria</taxon>
        <taxon>Pseudomonadati</taxon>
        <taxon>Pseudomonadota</taxon>
        <taxon>Betaproteobacteria</taxon>
        <taxon>Burkholderiales</taxon>
        <taxon>Comamonadaceae</taxon>
        <taxon>Ramlibacter</taxon>
    </lineage>
</organism>
<evidence type="ECO:0000256" key="4">
    <source>
        <dbReference type="ARBA" id="ARBA00022833"/>
    </source>
</evidence>
<feature type="signal peptide" evidence="7">
    <location>
        <begin position="1"/>
        <end position="25"/>
    </location>
</feature>
<keyword evidence="7" id="KW-0732">Signal</keyword>
<dbReference type="EC" id="4.2.1.1" evidence="2"/>
<dbReference type="AlphaFoldDB" id="A0A848H4Q0"/>
<reference evidence="9 10" key="1">
    <citation type="submission" date="2020-04" db="EMBL/GenBank/DDBJ databases">
        <title>Ramlibacter sp. G-1-2-2 isolated from soil.</title>
        <authorList>
            <person name="Dahal R.H."/>
        </authorList>
    </citation>
    <scope>NUCLEOTIDE SEQUENCE [LARGE SCALE GENOMIC DNA]</scope>
    <source>
        <strain evidence="9 10">G-1-2-2</strain>
    </source>
</reference>
<protein>
    <recommendedName>
        <fullName evidence="2">carbonic anhydrase</fullName>
        <ecNumber evidence="2">4.2.1.1</ecNumber>
    </recommendedName>
</protein>
<keyword evidence="5" id="KW-0456">Lyase</keyword>
<evidence type="ECO:0000256" key="2">
    <source>
        <dbReference type="ARBA" id="ARBA00012925"/>
    </source>
</evidence>
<sequence length="254" mass="27582">MSPITPRCAVVAGVLLAAGTTAARAQEPAHHWSYSGETGPAHWAKLEEDFATCGKGKSQSPIDVRTHAVHRGALPAIQFDYQPVPLDIVDNGHSIQVNYAPGSFITVDGHRYELQQFHFHKPSEERVDGRHYDMVAHLVHKDDQGRAAVVAVLLSSGAANPLVQTLWDHRPAQGKEIHDEAVRVDAADLLPATKGYYTFAGSLTTPPCSEGVTWYVLKAPSQVSSLQIGQFSVSYPMNARPVQPLHGRAVRASE</sequence>
<dbReference type="SMART" id="SM01057">
    <property type="entry name" value="Carb_anhydrase"/>
    <property type="match status" value="1"/>
</dbReference>
<evidence type="ECO:0000256" key="7">
    <source>
        <dbReference type="SAM" id="SignalP"/>
    </source>
</evidence>
<evidence type="ECO:0000259" key="8">
    <source>
        <dbReference type="PROSITE" id="PS51144"/>
    </source>
</evidence>
<dbReference type="PANTHER" id="PTHR18952">
    <property type="entry name" value="CARBONIC ANHYDRASE"/>
    <property type="match status" value="1"/>
</dbReference>
<comment type="similarity">
    <text evidence="1">Belongs to the alpha-carbonic anhydrase family.</text>
</comment>
<evidence type="ECO:0000256" key="6">
    <source>
        <dbReference type="ARBA" id="ARBA00048348"/>
    </source>
</evidence>
<comment type="caution">
    <text evidence="9">The sequence shown here is derived from an EMBL/GenBank/DDBJ whole genome shotgun (WGS) entry which is preliminary data.</text>
</comment>
<feature type="chain" id="PRO_5033004578" description="carbonic anhydrase" evidence="7">
    <location>
        <begin position="26"/>
        <end position="254"/>
    </location>
</feature>
<dbReference type="GO" id="GO:0008270">
    <property type="term" value="F:zinc ion binding"/>
    <property type="evidence" value="ECO:0007669"/>
    <property type="project" value="InterPro"/>
</dbReference>
<evidence type="ECO:0000313" key="10">
    <source>
        <dbReference type="Proteomes" id="UP000541185"/>
    </source>
</evidence>
<dbReference type="EMBL" id="JABBFX010000001">
    <property type="protein sequence ID" value="NML44762.1"/>
    <property type="molecule type" value="Genomic_DNA"/>
</dbReference>
<evidence type="ECO:0000256" key="5">
    <source>
        <dbReference type="ARBA" id="ARBA00023239"/>
    </source>
</evidence>
<evidence type="ECO:0000256" key="1">
    <source>
        <dbReference type="ARBA" id="ARBA00010718"/>
    </source>
</evidence>
<evidence type="ECO:0000256" key="3">
    <source>
        <dbReference type="ARBA" id="ARBA00022723"/>
    </source>
</evidence>
<dbReference type="InterPro" id="IPR036398">
    <property type="entry name" value="CA_dom_sf"/>
</dbReference>
<keyword evidence="3" id="KW-0479">Metal-binding</keyword>
<feature type="domain" description="Alpha-carbonic anhydrase" evidence="8">
    <location>
        <begin position="30"/>
        <end position="254"/>
    </location>
</feature>
<dbReference type="Proteomes" id="UP000541185">
    <property type="component" value="Unassembled WGS sequence"/>
</dbReference>
<dbReference type="InterPro" id="IPR023561">
    <property type="entry name" value="Carbonic_anhydrase_a-class"/>
</dbReference>
<gene>
    <name evidence="9" type="ORF">HHL11_13465</name>
</gene>
<dbReference type="GO" id="GO:0004089">
    <property type="term" value="F:carbonate dehydratase activity"/>
    <property type="evidence" value="ECO:0007669"/>
    <property type="project" value="UniProtKB-EC"/>
</dbReference>
<keyword evidence="10" id="KW-1185">Reference proteome</keyword>
<accession>A0A848H4Q0</accession>